<proteinExistence type="predicted"/>
<comment type="caution">
    <text evidence="1">The sequence shown here is derived from an EMBL/GenBank/DDBJ whole genome shotgun (WGS) entry which is preliminary data.</text>
</comment>
<protein>
    <submittedName>
        <fullName evidence="1">Uncharacterized protein</fullName>
    </submittedName>
</protein>
<sequence>VIVSTCIDRAMALHLIPAQKYATIAKKRKGNDSGKIDCFMYFEFPPPRQFSLFSKAKIGHVEVSNLTPISVDDLNLKYLSMVLDRCSVEKFTLVLHKETLTNL</sequence>
<dbReference type="AlphaFoldDB" id="A0AAN5CMM5"/>
<reference evidence="2" key="1">
    <citation type="submission" date="2022-10" db="EMBL/GenBank/DDBJ databases">
        <title>Genome assembly of Pristionchus species.</title>
        <authorList>
            <person name="Yoshida K."/>
            <person name="Sommer R.J."/>
        </authorList>
    </citation>
    <scope>NUCLEOTIDE SEQUENCE [LARGE SCALE GENOMIC DNA]</scope>
    <source>
        <strain evidence="2">RS5460</strain>
    </source>
</reference>
<evidence type="ECO:0000313" key="1">
    <source>
        <dbReference type="EMBL" id="GMR47209.1"/>
    </source>
</evidence>
<organism evidence="1 2">
    <name type="scientific">Pristionchus mayeri</name>
    <dbReference type="NCBI Taxonomy" id="1317129"/>
    <lineage>
        <taxon>Eukaryota</taxon>
        <taxon>Metazoa</taxon>
        <taxon>Ecdysozoa</taxon>
        <taxon>Nematoda</taxon>
        <taxon>Chromadorea</taxon>
        <taxon>Rhabditida</taxon>
        <taxon>Rhabditina</taxon>
        <taxon>Diplogasteromorpha</taxon>
        <taxon>Diplogasteroidea</taxon>
        <taxon>Neodiplogasteridae</taxon>
        <taxon>Pristionchus</taxon>
    </lineage>
</organism>
<dbReference type="Proteomes" id="UP001328107">
    <property type="component" value="Unassembled WGS sequence"/>
</dbReference>
<name>A0AAN5CMM5_9BILA</name>
<feature type="non-terminal residue" evidence="1">
    <location>
        <position position="103"/>
    </location>
</feature>
<feature type="non-terminal residue" evidence="1">
    <location>
        <position position="1"/>
    </location>
</feature>
<dbReference type="EMBL" id="BTRK01000004">
    <property type="protein sequence ID" value="GMR47209.1"/>
    <property type="molecule type" value="Genomic_DNA"/>
</dbReference>
<evidence type="ECO:0000313" key="2">
    <source>
        <dbReference type="Proteomes" id="UP001328107"/>
    </source>
</evidence>
<accession>A0AAN5CMM5</accession>
<gene>
    <name evidence="1" type="ORF">PMAYCL1PPCAC_17404</name>
</gene>
<keyword evidence="2" id="KW-1185">Reference proteome</keyword>